<gene>
    <name evidence="3" type="ORF">KUTeg_022291</name>
</gene>
<dbReference type="PROSITE" id="PS50157">
    <property type="entry name" value="ZINC_FINGER_C2H2_2"/>
    <property type="match status" value="1"/>
</dbReference>
<dbReference type="Proteomes" id="UP001217089">
    <property type="component" value="Unassembled WGS sequence"/>
</dbReference>
<proteinExistence type="predicted"/>
<feature type="domain" description="C2H2-type" evidence="2">
    <location>
        <begin position="50"/>
        <end position="80"/>
    </location>
</feature>
<keyword evidence="4" id="KW-1185">Reference proteome</keyword>
<evidence type="ECO:0000313" key="4">
    <source>
        <dbReference type="Proteomes" id="UP001217089"/>
    </source>
</evidence>
<keyword evidence="1" id="KW-0479">Metal-binding</keyword>
<evidence type="ECO:0000313" key="3">
    <source>
        <dbReference type="EMBL" id="KAJ8300772.1"/>
    </source>
</evidence>
<reference evidence="3 4" key="1">
    <citation type="submission" date="2022-12" db="EMBL/GenBank/DDBJ databases">
        <title>Chromosome-level genome of Tegillarca granosa.</title>
        <authorList>
            <person name="Kim J."/>
        </authorList>
    </citation>
    <scope>NUCLEOTIDE SEQUENCE [LARGE SCALE GENOMIC DNA]</scope>
    <source>
        <strain evidence="3">Teg-2019</strain>
        <tissue evidence="3">Adductor muscle</tissue>
    </source>
</reference>
<comment type="caution">
    <text evidence="3">The sequence shown here is derived from an EMBL/GenBank/DDBJ whole genome shotgun (WGS) entry which is preliminary data.</text>
</comment>
<organism evidence="3 4">
    <name type="scientific">Tegillarca granosa</name>
    <name type="common">Malaysian cockle</name>
    <name type="synonym">Anadara granosa</name>
    <dbReference type="NCBI Taxonomy" id="220873"/>
    <lineage>
        <taxon>Eukaryota</taxon>
        <taxon>Metazoa</taxon>
        <taxon>Spiralia</taxon>
        <taxon>Lophotrochozoa</taxon>
        <taxon>Mollusca</taxon>
        <taxon>Bivalvia</taxon>
        <taxon>Autobranchia</taxon>
        <taxon>Pteriomorphia</taxon>
        <taxon>Arcoida</taxon>
        <taxon>Arcoidea</taxon>
        <taxon>Arcidae</taxon>
        <taxon>Tegillarca</taxon>
    </lineage>
</organism>
<dbReference type="EMBL" id="JARBDR010000919">
    <property type="protein sequence ID" value="KAJ8300772.1"/>
    <property type="molecule type" value="Genomic_DNA"/>
</dbReference>
<sequence length="187" mass="21328">MDEPCFEIQCSYEAVETVIDHILEKTGIGNGRQWKVLGCDGLPSRIVQDVHCSTDCAREFCDVSEFKNHVRDFEHSNEITANHCRKYKDIIMIPGLGHYKINMTKALCKLLWNVGLADLAKMLGFVSPKALASCQSCTSWYICNNLEQNIYTFSHLTQNYVNKSPQELANPSDILTCHDRGNYLYIR</sequence>
<dbReference type="PROSITE" id="PS00028">
    <property type="entry name" value="ZINC_FINGER_C2H2_1"/>
    <property type="match status" value="1"/>
</dbReference>
<accession>A0ABQ9E660</accession>
<evidence type="ECO:0000256" key="1">
    <source>
        <dbReference type="PROSITE-ProRule" id="PRU00042"/>
    </source>
</evidence>
<name>A0ABQ9E660_TEGGR</name>
<protein>
    <recommendedName>
        <fullName evidence="2">C2H2-type domain-containing protein</fullName>
    </recommendedName>
</protein>
<dbReference type="InterPro" id="IPR013087">
    <property type="entry name" value="Znf_C2H2_type"/>
</dbReference>
<keyword evidence="1" id="KW-0862">Zinc</keyword>
<evidence type="ECO:0000259" key="2">
    <source>
        <dbReference type="PROSITE" id="PS50157"/>
    </source>
</evidence>
<keyword evidence="1" id="KW-0863">Zinc-finger</keyword>